<proteinExistence type="predicted"/>
<evidence type="ECO:0000256" key="1">
    <source>
        <dbReference type="SAM" id="Coils"/>
    </source>
</evidence>
<sequence length="352" mass="40317">MDMWCDSFTDSEPSQLSQVNSSAPLQIPWSLGEQRPQDDVTEQDMQQASGGSMLPPQPHFQYEAWSCDSSEQVNCPFEAASYTWQSPEGYQQTSCTVQPENWASNDDGKSVVVVKIQSLRSVNVTLDEDIEEQKRRNSFLIKRFAEAKEQLNTMRENAAQLYNESQSLDKTTDKFSKQLDQEERKLAKTVATKRVEIAEIIVDAAMVTSLREQKEQVATEIAQLQGDWVDADIDVDNLTQKFQYELGAMILFPFWKLEDELDRVQSEGDSSGEESKEQRDDNYDNYDDDGGEDNADKKPASSSKRELREKLPTEFGRELGRKLRTELGKRREKLRRLLGRTTPNNAQTKTWK</sequence>
<dbReference type="EMBL" id="MU826354">
    <property type="protein sequence ID" value="KAJ7380218.1"/>
    <property type="molecule type" value="Genomic_DNA"/>
</dbReference>
<dbReference type="Proteomes" id="UP001163046">
    <property type="component" value="Unassembled WGS sequence"/>
</dbReference>
<dbReference type="AlphaFoldDB" id="A0A9X0CZK6"/>
<gene>
    <name evidence="3" type="ORF">OS493_010932</name>
</gene>
<comment type="caution">
    <text evidence="3">The sequence shown here is derived from an EMBL/GenBank/DDBJ whole genome shotgun (WGS) entry which is preliminary data.</text>
</comment>
<keyword evidence="4" id="KW-1185">Reference proteome</keyword>
<evidence type="ECO:0000313" key="4">
    <source>
        <dbReference type="Proteomes" id="UP001163046"/>
    </source>
</evidence>
<evidence type="ECO:0000313" key="3">
    <source>
        <dbReference type="EMBL" id="KAJ7380218.1"/>
    </source>
</evidence>
<reference evidence="3" key="1">
    <citation type="submission" date="2023-01" db="EMBL/GenBank/DDBJ databases">
        <title>Genome assembly of the deep-sea coral Lophelia pertusa.</title>
        <authorList>
            <person name="Herrera S."/>
            <person name="Cordes E."/>
        </authorList>
    </citation>
    <scope>NUCLEOTIDE SEQUENCE</scope>
    <source>
        <strain evidence="3">USNM1676648</strain>
        <tissue evidence="3">Polyp</tissue>
    </source>
</reference>
<feature type="coiled-coil region" evidence="1">
    <location>
        <begin position="116"/>
        <end position="171"/>
    </location>
</feature>
<feature type="compositionally biased region" description="Polar residues" evidence="2">
    <location>
        <begin position="343"/>
        <end position="352"/>
    </location>
</feature>
<feature type="region of interest" description="Disordered" evidence="2">
    <location>
        <begin position="263"/>
        <end position="352"/>
    </location>
</feature>
<feature type="compositionally biased region" description="Polar residues" evidence="2">
    <location>
        <begin position="8"/>
        <end position="24"/>
    </location>
</feature>
<feature type="compositionally biased region" description="Basic and acidic residues" evidence="2">
    <location>
        <begin position="273"/>
        <end position="282"/>
    </location>
</feature>
<keyword evidence="1" id="KW-0175">Coiled coil</keyword>
<feature type="compositionally biased region" description="Basic and acidic residues" evidence="2">
    <location>
        <begin position="294"/>
        <end position="329"/>
    </location>
</feature>
<name>A0A9X0CZK6_9CNID</name>
<protein>
    <submittedName>
        <fullName evidence="3">Uncharacterized protein</fullName>
    </submittedName>
</protein>
<accession>A0A9X0CZK6</accession>
<feature type="region of interest" description="Disordered" evidence="2">
    <location>
        <begin position="1"/>
        <end position="50"/>
    </location>
</feature>
<feature type="compositionally biased region" description="Acidic residues" evidence="2">
    <location>
        <begin position="283"/>
        <end position="293"/>
    </location>
</feature>
<evidence type="ECO:0000256" key="2">
    <source>
        <dbReference type="SAM" id="MobiDB-lite"/>
    </source>
</evidence>
<organism evidence="3 4">
    <name type="scientific">Desmophyllum pertusum</name>
    <dbReference type="NCBI Taxonomy" id="174260"/>
    <lineage>
        <taxon>Eukaryota</taxon>
        <taxon>Metazoa</taxon>
        <taxon>Cnidaria</taxon>
        <taxon>Anthozoa</taxon>
        <taxon>Hexacorallia</taxon>
        <taxon>Scleractinia</taxon>
        <taxon>Caryophylliina</taxon>
        <taxon>Caryophylliidae</taxon>
        <taxon>Desmophyllum</taxon>
    </lineage>
</organism>
<dbReference type="OrthoDB" id="5990206at2759"/>